<dbReference type="InterPro" id="IPR023271">
    <property type="entry name" value="Aquaporin-like"/>
</dbReference>
<dbReference type="GO" id="GO:0006833">
    <property type="term" value="P:water transport"/>
    <property type="evidence" value="ECO:0000318"/>
    <property type="project" value="GO_Central"/>
</dbReference>
<comment type="similarity">
    <text evidence="2">Belongs to the MIP/aquaporin (TC 1.A.8) family.</text>
</comment>
<dbReference type="Pfam" id="PF00230">
    <property type="entry name" value="MIP"/>
    <property type="match status" value="2"/>
</dbReference>
<keyword evidence="3" id="KW-0813">Transport</keyword>
<feature type="transmembrane region" description="Helical" evidence="8">
    <location>
        <begin position="7"/>
        <end position="26"/>
    </location>
</feature>
<keyword evidence="5 8" id="KW-1133">Transmembrane helix</keyword>
<feature type="transmembrane region" description="Helical" evidence="8">
    <location>
        <begin position="393"/>
        <end position="417"/>
    </location>
</feature>
<feature type="transmembrane region" description="Helical" evidence="8">
    <location>
        <begin position="87"/>
        <end position="113"/>
    </location>
</feature>
<dbReference type="OrthoDB" id="3222at2759"/>
<evidence type="ECO:0000256" key="5">
    <source>
        <dbReference type="ARBA" id="ARBA00022989"/>
    </source>
</evidence>
<evidence type="ECO:0000256" key="4">
    <source>
        <dbReference type="ARBA" id="ARBA00022692"/>
    </source>
</evidence>
<dbReference type="RefSeq" id="XP_006676859.1">
    <property type="nucleotide sequence ID" value="XM_006676796.1"/>
</dbReference>
<dbReference type="Gene3D" id="1.20.1080.10">
    <property type="entry name" value="Glycerol uptake facilitator protein"/>
    <property type="match status" value="2"/>
</dbReference>
<name>F4NWJ9_BATDJ</name>
<dbReference type="PRINTS" id="PR00783">
    <property type="entry name" value="MINTRINSICP"/>
</dbReference>
<dbReference type="GO" id="GO:0005886">
    <property type="term" value="C:plasma membrane"/>
    <property type="evidence" value="ECO:0000318"/>
    <property type="project" value="GO_Central"/>
</dbReference>
<dbReference type="SUPFAM" id="SSF81338">
    <property type="entry name" value="Aquaporin-like"/>
    <property type="match status" value="2"/>
</dbReference>
<gene>
    <name evidence="9" type="ORF">BATDEDRAFT_36652</name>
</gene>
<proteinExistence type="inferred from homology"/>
<reference evidence="9 10" key="1">
    <citation type="submission" date="2009-12" db="EMBL/GenBank/DDBJ databases">
        <title>The draft genome of Batrachochytrium dendrobatidis.</title>
        <authorList>
            <consortium name="US DOE Joint Genome Institute (JGI-PGF)"/>
            <person name="Kuo A."/>
            <person name="Salamov A."/>
            <person name="Schmutz J."/>
            <person name="Lucas S."/>
            <person name="Pitluck S."/>
            <person name="Rosenblum E."/>
            <person name="Stajich J."/>
            <person name="Eisen M."/>
            <person name="Grigoriev I.V."/>
        </authorList>
    </citation>
    <scope>NUCLEOTIDE SEQUENCE [LARGE SCALE GENOMIC DNA]</scope>
    <source>
        <strain evidence="10">JAM81 / FGSC 10211</strain>
    </source>
</reference>
<dbReference type="PANTHER" id="PTHR43829:SF9">
    <property type="entry name" value="AQUAPORIN-9"/>
    <property type="match status" value="1"/>
</dbReference>
<evidence type="ECO:0000313" key="9">
    <source>
        <dbReference type="EMBL" id="EGF82493.1"/>
    </source>
</evidence>
<keyword evidence="10" id="KW-1185">Reference proteome</keyword>
<keyword evidence="4 8" id="KW-0812">Transmembrane</keyword>
<evidence type="ECO:0000256" key="6">
    <source>
        <dbReference type="ARBA" id="ARBA00023136"/>
    </source>
</evidence>
<dbReference type="OMA" id="MFGHISA"/>
<dbReference type="AlphaFoldDB" id="F4NWJ9"/>
<dbReference type="GO" id="GO:0015254">
    <property type="term" value="F:glycerol channel activity"/>
    <property type="evidence" value="ECO:0000318"/>
    <property type="project" value="GO_Central"/>
</dbReference>
<feature type="region of interest" description="Disordered" evidence="7">
    <location>
        <begin position="212"/>
        <end position="231"/>
    </location>
</feature>
<evidence type="ECO:0000256" key="3">
    <source>
        <dbReference type="ARBA" id="ARBA00022448"/>
    </source>
</evidence>
<dbReference type="InterPro" id="IPR022357">
    <property type="entry name" value="MIP_CS"/>
</dbReference>
<evidence type="ECO:0000256" key="7">
    <source>
        <dbReference type="SAM" id="MobiDB-lite"/>
    </source>
</evidence>
<dbReference type="GO" id="GO:0015793">
    <property type="term" value="P:glycerol transmembrane transport"/>
    <property type="evidence" value="ECO:0000318"/>
    <property type="project" value="GO_Central"/>
</dbReference>
<sequence>MPYSGKYSLATRCLTEFLGTALAIFLGDSVIANELLPLTKGHSMGFGWIATAFGMAFTLSILMFGYASAHVNPAMTLTLFIINKLSFVDCICLILSQLAGGFMGAVAMFIVYLPHFRTIPEPPASTACGSDTNANVLLRTRDAIDVDALRVASYNTKSSASASKSFSDILKEAKYYLTSQSSDSKHVFNLLSLGTLDLAGVEVAFPDDPLKASSTTDLETPQNQHRPLQRRHSIQVSEMQRRLRRLEASMAPSASSTALTRTQTIFKSDSASVHTAHSSVVSPCTHSEDNLASKPAVIVCSSATPTDSLANVKDARFAQNSARFNAILANKSSSDSNLNPTSSNSHPTNKRDRHLDFQVLGDLKTTHAEALHKAAIRAHQAAKLSAFCNRPAIYLPIHNFTVEVIGTTMLCLGALLLELRFSMAATAIIATNTIPAETVELVFHNGLAPFFIGIFIQTCIFALGGPTGFTANPARDIGPRFAHWILPVPGKGASEWNFCGVVTLGTFSGGVVAAVLYMGLSTIP</sequence>
<dbReference type="PANTHER" id="PTHR43829">
    <property type="entry name" value="AQUAPORIN OR AQUAGLYCEROPORIN RELATED"/>
    <property type="match status" value="1"/>
</dbReference>
<accession>F4NWJ9</accession>
<dbReference type="InParanoid" id="F4NWJ9"/>
<evidence type="ECO:0000313" key="10">
    <source>
        <dbReference type="Proteomes" id="UP000007241"/>
    </source>
</evidence>
<feature type="compositionally biased region" description="Low complexity" evidence="7">
    <location>
        <begin position="332"/>
        <end position="345"/>
    </location>
</feature>
<dbReference type="GeneID" id="18241152"/>
<evidence type="ECO:0000256" key="8">
    <source>
        <dbReference type="SAM" id="Phobius"/>
    </source>
</evidence>
<comment type="subcellular location">
    <subcellularLocation>
        <location evidence="1">Membrane</location>
        <topology evidence="1">Multi-pass membrane protein</topology>
    </subcellularLocation>
</comment>
<dbReference type="InterPro" id="IPR000425">
    <property type="entry name" value="MIP"/>
</dbReference>
<dbReference type="PROSITE" id="PS00221">
    <property type="entry name" value="MIP"/>
    <property type="match status" value="1"/>
</dbReference>
<dbReference type="EMBL" id="GL882880">
    <property type="protein sequence ID" value="EGF82493.1"/>
    <property type="molecule type" value="Genomic_DNA"/>
</dbReference>
<organism evidence="9 10">
    <name type="scientific">Batrachochytrium dendrobatidis (strain JAM81 / FGSC 10211)</name>
    <name type="common">Frog chytrid fungus</name>
    <dbReference type="NCBI Taxonomy" id="684364"/>
    <lineage>
        <taxon>Eukaryota</taxon>
        <taxon>Fungi</taxon>
        <taxon>Fungi incertae sedis</taxon>
        <taxon>Chytridiomycota</taxon>
        <taxon>Chytridiomycota incertae sedis</taxon>
        <taxon>Chytridiomycetes</taxon>
        <taxon>Rhizophydiales</taxon>
        <taxon>Rhizophydiales incertae sedis</taxon>
        <taxon>Batrachochytrium</taxon>
    </lineage>
</organism>
<dbReference type="Proteomes" id="UP000007241">
    <property type="component" value="Unassembled WGS sequence"/>
</dbReference>
<dbReference type="HOGENOM" id="CLU_601956_0_0_1"/>
<evidence type="ECO:0000256" key="2">
    <source>
        <dbReference type="ARBA" id="ARBA00006175"/>
    </source>
</evidence>
<feature type="transmembrane region" description="Helical" evidence="8">
    <location>
        <begin position="498"/>
        <end position="520"/>
    </location>
</feature>
<dbReference type="STRING" id="684364.F4NWJ9"/>
<feature type="compositionally biased region" description="Polar residues" evidence="7">
    <location>
        <begin position="212"/>
        <end position="226"/>
    </location>
</feature>
<feature type="region of interest" description="Disordered" evidence="7">
    <location>
        <begin position="332"/>
        <end position="351"/>
    </location>
</feature>
<keyword evidence="6 8" id="KW-0472">Membrane</keyword>
<feature type="transmembrane region" description="Helical" evidence="8">
    <location>
        <begin position="46"/>
        <end position="66"/>
    </location>
</feature>
<dbReference type="GO" id="GO:0015250">
    <property type="term" value="F:water channel activity"/>
    <property type="evidence" value="ECO:0000318"/>
    <property type="project" value="GO_Central"/>
</dbReference>
<protein>
    <submittedName>
        <fullName evidence="9">Uncharacterized protein</fullName>
    </submittedName>
</protein>
<dbReference type="InterPro" id="IPR050363">
    <property type="entry name" value="MIP/Aquaporin"/>
</dbReference>
<evidence type="ECO:0000256" key="1">
    <source>
        <dbReference type="ARBA" id="ARBA00004141"/>
    </source>
</evidence>